<dbReference type="AlphaFoldDB" id="A0ABD5STL3"/>
<keyword evidence="4 7" id="KW-0812">Transmembrane</keyword>
<keyword evidence="10" id="KW-1185">Reference proteome</keyword>
<dbReference type="PROSITE" id="PS50850">
    <property type="entry name" value="MFS"/>
    <property type="match status" value="1"/>
</dbReference>
<dbReference type="Proteomes" id="UP001596383">
    <property type="component" value="Unassembled WGS sequence"/>
</dbReference>
<dbReference type="PANTHER" id="PTHR23517:SF3">
    <property type="entry name" value="INTEGRAL MEMBRANE TRANSPORT PROTEIN"/>
    <property type="match status" value="1"/>
</dbReference>
<feature type="domain" description="Major facilitator superfamily (MFS) profile" evidence="8">
    <location>
        <begin position="56"/>
        <end position="235"/>
    </location>
</feature>
<feature type="transmembrane region" description="Helical" evidence="7">
    <location>
        <begin position="146"/>
        <end position="164"/>
    </location>
</feature>
<dbReference type="SUPFAM" id="SSF103473">
    <property type="entry name" value="MFS general substrate transporter"/>
    <property type="match status" value="1"/>
</dbReference>
<evidence type="ECO:0000313" key="9">
    <source>
        <dbReference type="EMBL" id="MFC6768354.1"/>
    </source>
</evidence>
<dbReference type="Gene3D" id="1.20.1250.20">
    <property type="entry name" value="MFS general substrate transporter like domains"/>
    <property type="match status" value="1"/>
</dbReference>
<feature type="transmembrane region" description="Helical" evidence="7">
    <location>
        <begin position="121"/>
        <end position="140"/>
    </location>
</feature>
<evidence type="ECO:0000313" key="10">
    <source>
        <dbReference type="Proteomes" id="UP001596383"/>
    </source>
</evidence>
<feature type="non-terminal residue" evidence="9">
    <location>
        <position position="1"/>
    </location>
</feature>
<feature type="transmembrane region" description="Helical" evidence="7">
    <location>
        <begin position="185"/>
        <end position="205"/>
    </location>
</feature>
<dbReference type="EMBL" id="JBHSWV010000536">
    <property type="protein sequence ID" value="MFC6768354.1"/>
    <property type="molecule type" value="Genomic_DNA"/>
</dbReference>
<keyword evidence="3" id="KW-1003">Cell membrane</keyword>
<keyword evidence="5 7" id="KW-1133">Transmembrane helix</keyword>
<reference evidence="9 10" key="1">
    <citation type="journal article" date="2019" name="Int. J. Syst. Evol. Microbiol.">
        <title>The Global Catalogue of Microorganisms (GCM) 10K type strain sequencing project: providing services to taxonomists for standard genome sequencing and annotation.</title>
        <authorList>
            <consortium name="The Broad Institute Genomics Platform"/>
            <consortium name="The Broad Institute Genome Sequencing Center for Infectious Disease"/>
            <person name="Wu L."/>
            <person name="Ma J."/>
        </authorList>
    </citation>
    <scope>NUCLEOTIDE SEQUENCE [LARGE SCALE GENOMIC DNA]</scope>
    <source>
        <strain evidence="9 10">LMG 29247</strain>
    </source>
</reference>
<accession>A0ABD5STL3</accession>
<dbReference type="Pfam" id="PF07690">
    <property type="entry name" value="MFS_1"/>
    <property type="match status" value="1"/>
</dbReference>
<feature type="transmembrane region" description="Helical" evidence="7">
    <location>
        <begin position="6"/>
        <end position="23"/>
    </location>
</feature>
<evidence type="ECO:0000259" key="8">
    <source>
        <dbReference type="PROSITE" id="PS50850"/>
    </source>
</evidence>
<evidence type="ECO:0000256" key="2">
    <source>
        <dbReference type="ARBA" id="ARBA00022448"/>
    </source>
</evidence>
<evidence type="ECO:0000256" key="3">
    <source>
        <dbReference type="ARBA" id="ARBA00022475"/>
    </source>
</evidence>
<gene>
    <name evidence="9" type="ORF">ACFQE6_26125</name>
</gene>
<keyword evidence="2" id="KW-0813">Transport</keyword>
<protein>
    <submittedName>
        <fullName evidence="9">MFS transporter</fullName>
    </submittedName>
</protein>
<sequence>RYGWRAAIAVGAVGAVPIFVLFARSVRPTAPQRPDQPMAERFELEPVVELLSRPEIAFTCVLAVLGDFVWQATSSFLPTFLVAHRGQSATTASLVFGGYFVVQGITQVGVGSVSDRYGRDVTTAACMVLSVAGFALFVAVPGIVAVAAGVVLLGVGLGWGAALLPRFMDHLSAAERGAGFGLVRTVYGVVGALGSVVTGTLADLFGWGVSFGFLAALLAVVFVALAVNWAFSLGY</sequence>
<proteinExistence type="predicted"/>
<dbReference type="RefSeq" id="WP_273741143.1">
    <property type="nucleotide sequence ID" value="NZ_JAQIVI010000536.1"/>
</dbReference>
<evidence type="ECO:0000256" key="6">
    <source>
        <dbReference type="ARBA" id="ARBA00023136"/>
    </source>
</evidence>
<dbReference type="InterPro" id="IPR020846">
    <property type="entry name" value="MFS_dom"/>
</dbReference>
<evidence type="ECO:0000256" key="1">
    <source>
        <dbReference type="ARBA" id="ARBA00004651"/>
    </source>
</evidence>
<feature type="transmembrane region" description="Helical" evidence="7">
    <location>
        <begin position="211"/>
        <end position="231"/>
    </location>
</feature>
<dbReference type="InterPro" id="IPR050171">
    <property type="entry name" value="MFS_Transporters"/>
</dbReference>
<evidence type="ECO:0000256" key="4">
    <source>
        <dbReference type="ARBA" id="ARBA00022692"/>
    </source>
</evidence>
<comment type="caution">
    <text evidence="9">The sequence shown here is derived from an EMBL/GenBank/DDBJ whole genome shotgun (WGS) entry which is preliminary data.</text>
</comment>
<dbReference type="InterPro" id="IPR011701">
    <property type="entry name" value="MFS"/>
</dbReference>
<dbReference type="InterPro" id="IPR036259">
    <property type="entry name" value="MFS_trans_sf"/>
</dbReference>
<name>A0ABD5STL3_9EURY</name>
<dbReference type="GO" id="GO:0005886">
    <property type="term" value="C:plasma membrane"/>
    <property type="evidence" value="ECO:0007669"/>
    <property type="project" value="UniProtKB-SubCell"/>
</dbReference>
<evidence type="ECO:0000256" key="7">
    <source>
        <dbReference type="SAM" id="Phobius"/>
    </source>
</evidence>
<dbReference type="PANTHER" id="PTHR23517">
    <property type="entry name" value="RESISTANCE PROTEIN MDTM, PUTATIVE-RELATED-RELATED"/>
    <property type="match status" value="1"/>
</dbReference>
<comment type="subcellular location">
    <subcellularLocation>
        <location evidence="1">Cell membrane</location>
        <topology evidence="1">Multi-pass membrane protein</topology>
    </subcellularLocation>
</comment>
<organism evidence="9 10">
    <name type="scientific">Natrinema soli</name>
    <dbReference type="NCBI Taxonomy" id="1930624"/>
    <lineage>
        <taxon>Archaea</taxon>
        <taxon>Methanobacteriati</taxon>
        <taxon>Methanobacteriota</taxon>
        <taxon>Stenosarchaea group</taxon>
        <taxon>Halobacteria</taxon>
        <taxon>Halobacteriales</taxon>
        <taxon>Natrialbaceae</taxon>
        <taxon>Natrinema</taxon>
    </lineage>
</organism>
<evidence type="ECO:0000256" key="5">
    <source>
        <dbReference type="ARBA" id="ARBA00022989"/>
    </source>
</evidence>
<keyword evidence="6 7" id="KW-0472">Membrane</keyword>